<keyword evidence="1 4" id="KW-0808">Transferase</keyword>
<feature type="domain" description="Glycosyltransferase subfamily 4-like N-terminal" evidence="3">
    <location>
        <begin position="15"/>
        <end position="185"/>
    </location>
</feature>
<evidence type="ECO:0000256" key="1">
    <source>
        <dbReference type="ARBA" id="ARBA00022679"/>
    </source>
</evidence>
<evidence type="ECO:0000313" key="5">
    <source>
        <dbReference type="Proteomes" id="UP000236003"/>
    </source>
</evidence>
<feature type="domain" description="Glycosyl transferase family 1" evidence="2">
    <location>
        <begin position="211"/>
        <end position="363"/>
    </location>
</feature>
<evidence type="ECO:0000313" key="4">
    <source>
        <dbReference type="EMBL" id="PNF59072.1"/>
    </source>
</evidence>
<dbReference type="Pfam" id="PF13439">
    <property type="entry name" value="Glyco_transf_4"/>
    <property type="match status" value="1"/>
</dbReference>
<dbReference type="Gene3D" id="3.40.50.2000">
    <property type="entry name" value="Glycogen Phosphorylase B"/>
    <property type="match status" value="2"/>
</dbReference>
<evidence type="ECO:0000259" key="2">
    <source>
        <dbReference type="Pfam" id="PF00534"/>
    </source>
</evidence>
<evidence type="ECO:0000259" key="3">
    <source>
        <dbReference type="Pfam" id="PF13439"/>
    </source>
</evidence>
<protein>
    <submittedName>
        <fullName evidence="4">Glycosyltransferase family 1 protein</fullName>
    </submittedName>
</protein>
<gene>
    <name evidence="4" type="ORF">CXK99_12440</name>
</gene>
<reference evidence="4 5" key="1">
    <citation type="submission" date="2018-01" db="EMBL/GenBank/DDBJ databases">
        <title>Denitrification phenotypes of diverse strains of Pseudomonas stutzeri.</title>
        <authorList>
            <person name="Milligan D.A."/>
            <person name="Bergaust L."/>
            <person name="Bakken L.R."/>
            <person name="Frostegard A."/>
        </authorList>
    </citation>
    <scope>NUCLEOTIDE SEQUENCE [LARGE SCALE GENOMIC DNA]</scope>
    <source>
        <strain evidence="4 5">CCUG 44592</strain>
    </source>
</reference>
<dbReference type="InterPro" id="IPR028098">
    <property type="entry name" value="Glyco_trans_4-like_N"/>
</dbReference>
<dbReference type="RefSeq" id="WP_102820765.1">
    <property type="nucleotide sequence ID" value="NZ_JAMOHR010000009.1"/>
</dbReference>
<dbReference type="SUPFAM" id="SSF53756">
    <property type="entry name" value="UDP-Glycosyltransferase/glycogen phosphorylase"/>
    <property type="match status" value="1"/>
</dbReference>
<dbReference type="GO" id="GO:0009103">
    <property type="term" value="P:lipopolysaccharide biosynthetic process"/>
    <property type="evidence" value="ECO:0007669"/>
    <property type="project" value="TreeGrafter"/>
</dbReference>
<dbReference type="EMBL" id="POUM01000010">
    <property type="protein sequence ID" value="PNF59072.1"/>
    <property type="molecule type" value="Genomic_DNA"/>
</dbReference>
<dbReference type="Proteomes" id="UP000236003">
    <property type="component" value="Unassembled WGS sequence"/>
</dbReference>
<dbReference type="InterPro" id="IPR001296">
    <property type="entry name" value="Glyco_trans_1"/>
</dbReference>
<name>A0A2N8RDA3_STUST</name>
<dbReference type="PANTHER" id="PTHR46401:SF2">
    <property type="entry name" value="GLYCOSYLTRANSFERASE WBBK-RELATED"/>
    <property type="match status" value="1"/>
</dbReference>
<dbReference type="CDD" id="cd03809">
    <property type="entry name" value="GT4_MtfB-like"/>
    <property type="match status" value="1"/>
</dbReference>
<dbReference type="Pfam" id="PF00534">
    <property type="entry name" value="Glycos_transf_1"/>
    <property type="match status" value="1"/>
</dbReference>
<dbReference type="PANTHER" id="PTHR46401">
    <property type="entry name" value="GLYCOSYLTRANSFERASE WBBK-RELATED"/>
    <property type="match status" value="1"/>
</dbReference>
<dbReference type="AlphaFoldDB" id="A0A2N8RDA3"/>
<sequence>MKLLINTESLLPPITGIGTYTQNLLEQFAAMQAFETIECFSGHHFASATQALQQCGANAERAAPPPSHGHLARFLRNSSLAYRARETLRNSLLRMKSARLRNFVYHEPNFILRAHKGPCVATIHDLSFVHHPHYHPPKRVAWLTRELPRTLARADMLITDSEHIRRELIEHFHVREDRVRAIHLGAASSFAPRTAEQTAQVLDSYQLRHGQYLLFVGTLEPRKGIDTLLEAWRSLPASLAQAYPLVVAGAPGWGNDATLATIADLKLNRSLRHLNFVPAADLPALYAGARAFVYPSHYEGFGLPVLEAMSSGVAVICTQDTSMCEITGDTALLVERGSVEHLATQLQWLLENDDARESLAAAGLNRAQDFSWSRCASETLSLYRHISA</sequence>
<proteinExistence type="predicted"/>
<accession>A0A2N8RDA3</accession>
<comment type="caution">
    <text evidence="4">The sequence shown here is derived from an EMBL/GenBank/DDBJ whole genome shotgun (WGS) entry which is preliminary data.</text>
</comment>
<dbReference type="FunFam" id="3.40.50.2000:FF:000119">
    <property type="entry name" value="Glycosyl transferase group 1"/>
    <property type="match status" value="1"/>
</dbReference>
<organism evidence="4 5">
    <name type="scientific">Stutzerimonas stutzeri</name>
    <name type="common">Pseudomonas stutzeri</name>
    <dbReference type="NCBI Taxonomy" id="316"/>
    <lineage>
        <taxon>Bacteria</taxon>
        <taxon>Pseudomonadati</taxon>
        <taxon>Pseudomonadota</taxon>
        <taxon>Gammaproteobacteria</taxon>
        <taxon>Pseudomonadales</taxon>
        <taxon>Pseudomonadaceae</taxon>
        <taxon>Stutzerimonas</taxon>
    </lineage>
</organism>
<dbReference type="GO" id="GO:0016757">
    <property type="term" value="F:glycosyltransferase activity"/>
    <property type="evidence" value="ECO:0007669"/>
    <property type="project" value="InterPro"/>
</dbReference>